<accession>A0A5C4RVR9</accession>
<dbReference type="InterPro" id="IPR036291">
    <property type="entry name" value="NAD(P)-bd_dom_sf"/>
</dbReference>
<dbReference type="RefSeq" id="WP_139445494.1">
    <property type="nucleotide sequence ID" value="NZ_SMDR01000001.1"/>
</dbReference>
<dbReference type="InterPro" id="IPR016040">
    <property type="entry name" value="NAD(P)-bd_dom"/>
</dbReference>
<proteinExistence type="predicted"/>
<keyword evidence="3" id="KW-1185">Reference proteome</keyword>
<dbReference type="InterPro" id="IPR051207">
    <property type="entry name" value="ComplexI_NDUFA9_subunit"/>
</dbReference>
<dbReference type="OrthoDB" id="9776313at2"/>
<dbReference type="Gene3D" id="3.40.50.720">
    <property type="entry name" value="NAD(P)-binding Rossmann-like Domain"/>
    <property type="match status" value="1"/>
</dbReference>
<dbReference type="AlphaFoldDB" id="A0A5C4RVR9"/>
<protein>
    <submittedName>
        <fullName evidence="2">NAD-dependent epimerase/dehydratase family protein</fullName>
    </submittedName>
</protein>
<sequence length="330" mass="35468">MNGTRLPAEMPPGPAPAGPRVLVLGGAGFIGRHAVAALLARGLPVEIGSRHPDRVAHRLPPEARFCPRRRAHFEDLLAPEDWITLLTDIDVVVNCVGILRQRGRETYDRVHHRAPAALAEACRRRGLRLVHVSALGLEAPARSGFLRSKRDGEAALRRSGANACIVRPSLLDAETGGYGALWLRRVARWPVHALPADATGRIAALDVRDLGDALAVLAQRALLAPAGEPAEIELGGEQALPLRDYLAQLRRLHSARAALVLPIPGWLARLGSHACDLLHVTPFSFGHWELLRRDNCPRVNQLPQLLGRPPRPIGAAAASPAFAPAPAPVA</sequence>
<dbReference type="Proteomes" id="UP000305760">
    <property type="component" value="Unassembled WGS sequence"/>
</dbReference>
<dbReference type="PANTHER" id="PTHR12126:SF11">
    <property type="entry name" value="NADH DEHYDROGENASE [UBIQUINONE] 1 ALPHA SUBCOMPLEX SUBUNIT 9, MITOCHONDRIAL"/>
    <property type="match status" value="1"/>
</dbReference>
<feature type="domain" description="NAD(P)-binding" evidence="1">
    <location>
        <begin position="25"/>
        <end position="178"/>
    </location>
</feature>
<dbReference type="SUPFAM" id="SSF51735">
    <property type="entry name" value="NAD(P)-binding Rossmann-fold domains"/>
    <property type="match status" value="1"/>
</dbReference>
<comment type="caution">
    <text evidence="2">The sequence shown here is derived from an EMBL/GenBank/DDBJ whole genome shotgun (WGS) entry which is preliminary data.</text>
</comment>
<dbReference type="PANTHER" id="PTHR12126">
    <property type="entry name" value="NADH-UBIQUINONE OXIDOREDUCTASE 39 KDA SUBUNIT-RELATED"/>
    <property type="match status" value="1"/>
</dbReference>
<organism evidence="2 3">
    <name type="scientific">Arenimonas terrae</name>
    <dbReference type="NCBI Taxonomy" id="2546226"/>
    <lineage>
        <taxon>Bacteria</taxon>
        <taxon>Pseudomonadati</taxon>
        <taxon>Pseudomonadota</taxon>
        <taxon>Gammaproteobacteria</taxon>
        <taxon>Lysobacterales</taxon>
        <taxon>Lysobacteraceae</taxon>
        <taxon>Arenimonas</taxon>
    </lineage>
</organism>
<dbReference type="EMBL" id="SMDR01000001">
    <property type="protein sequence ID" value="TNJ34767.1"/>
    <property type="molecule type" value="Genomic_DNA"/>
</dbReference>
<gene>
    <name evidence="2" type="ORF">E1B00_03015</name>
</gene>
<dbReference type="GO" id="GO:0044877">
    <property type="term" value="F:protein-containing complex binding"/>
    <property type="evidence" value="ECO:0007669"/>
    <property type="project" value="TreeGrafter"/>
</dbReference>
<evidence type="ECO:0000313" key="3">
    <source>
        <dbReference type="Proteomes" id="UP000305760"/>
    </source>
</evidence>
<name>A0A5C4RVR9_9GAMM</name>
<reference evidence="2 3" key="1">
    <citation type="submission" date="2019-03" db="EMBL/GenBank/DDBJ databases">
        <title>Arenimonas daejeonensis sp. nov., isolated from compost.</title>
        <authorList>
            <person name="Jeon C.O."/>
        </authorList>
    </citation>
    <scope>NUCLEOTIDE SEQUENCE [LARGE SCALE GENOMIC DNA]</scope>
    <source>
        <strain evidence="2 3">R29</strain>
    </source>
</reference>
<evidence type="ECO:0000313" key="2">
    <source>
        <dbReference type="EMBL" id="TNJ34767.1"/>
    </source>
</evidence>
<evidence type="ECO:0000259" key="1">
    <source>
        <dbReference type="Pfam" id="PF13460"/>
    </source>
</evidence>
<dbReference type="Pfam" id="PF13460">
    <property type="entry name" value="NAD_binding_10"/>
    <property type="match status" value="1"/>
</dbReference>